<keyword evidence="3" id="KW-1185">Reference proteome</keyword>
<dbReference type="EMBL" id="CADCXU010027060">
    <property type="protein sequence ID" value="CAB0013993.1"/>
    <property type="molecule type" value="Genomic_DNA"/>
</dbReference>
<feature type="region of interest" description="Disordered" evidence="1">
    <location>
        <begin position="1"/>
        <end position="55"/>
    </location>
</feature>
<dbReference type="Proteomes" id="UP000479000">
    <property type="component" value="Unassembled WGS sequence"/>
</dbReference>
<gene>
    <name evidence="2" type="ORF">NTEN_LOCUS18529</name>
</gene>
<protein>
    <submittedName>
        <fullName evidence="2">Uncharacterized protein</fullName>
    </submittedName>
</protein>
<feature type="compositionally biased region" description="Basic and acidic residues" evidence="1">
    <location>
        <begin position="16"/>
        <end position="29"/>
    </location>
</feature>
<evidence type="ECO:0000313" key="3">
    <source>
        <dbReference type="Proteomes" id="UP000479000"/>
    </source>
</evidence>
<evidence type="ECO:0000313" key="2">
    <source>
        <dbReference type="EMBL" id="CAB0013993.1"/>
    </source>
</evidence>
<organism evidence="2 3">
    <name type="scientific">Nesidiocoris tenuis</name>
    <dbReference type="NCBI Taxonomy" id="355587"/>
    <lineage>
        <taxon>Eukaryota</taxon>
        <taxon>Metazoa</taxon>
        <taxon>Ecdysozoa</taxon>
        <taxon>Arthropoda</taxon>
        <taxon>Hexapoda</taxon>
        <taxon>Insecta</taxon>
        <taxon>Pterygota</taxon>
        <taxon>Neoptera</taxon>
        <taxon>Paraneoptera</taxon>
        <taxon>Hemiptera</taxon>
        <taxon>Heteroptera</taxon>
        <taxon>Panheteroptera</taxon>
        <taxon>Cimicomorpha</taxon>
        <taxon>Miridae</taxon>
        <taxon>Dicyphina</taxon>
        <taxon>Nesidiocoris</taxon>
    </lineage>
</organism>
<proteinExistence type="predicted"/>
<sequence>MSKRGGDQDQTCASCRNEEGIKTRPELHARTRRGSRPDVSFTSGRGGDQDQTNRKNRVRNLKFYKEFKISVEPPEIDVKLAGFLGAVRTFIVAGACEWTGQTACRIIIRSLVAEDCAKELIIFFK</sequence>
<evidence type="ECO:0000256" key="1">
    <source>
        <dbReference type="SAM" id="MobiDB-lite"/>
    </source>
</evidence>
<reference evidence="2 3" key="1">
    <citation type="submission" date="2020-02" db="EMBL/GenBank/DDBJ databases">
        <authorList>
            <person name="Ferguson B K."/>
        </authorList>
    </citation>
    <scope>NUCLEOTIDE SEQUENCE [LARGE SCALE GENOMIC DNA]</scope>
</reference>
<accession>A0A6H5HB96</accession>
<name>A0A6H5HB96_9HEMI</name>
<dbReference type="AlphaFoldDB" id="A0A6H5HB96"/>